<feature type="transmembrane region" description="Helical" evidence="1">
    <location>
        <begin position="28"/>
        <end position="46"/>
    </location>
</feature>
<name>A0ABN5H4D7_9FIRM</name>
<keyword evidence="3" id="KW-1185">Reference proteome</keyword>
<reference evidence="2 3" key="1">
    <citation type="journal article" date="2019" name="Sci. Rep.">
        <title>Sulfobacillus thermotolerans: new insights into resistance and metabolic capacities of acidophilic chemolithotrophs.</title>
        <authorList>
            <person name="Panyushkina A.E."/>
            <person name="Babenko V.V."/>
            <person name="Nikitina A.S."/>
            <person name="Selezneva O.V."/>
            <person name="Tsaplina I.A."/>
            <person name="Letarova M.A."/>
            <person name="Kostryukova E.S."/>
            <person name="Letarov A.V."/>
        </authorList>
    </citation>
    <scope>NUCLEOTIDE SEQUENCE [LARGE SCALE GENOMIC DNA]</scope>
    <source>
        <strain evidence="2 3">Kr1</strain>
    </source>
</reference>
<proteinExistence type="predicted"/>
<keyword evidence="1" id="KW-0812">Transmembrane</keyword>
<sequence>MLLFPLAFFVAMLTQNQTLLYYSHVMPAILWTGTEIFMGLVLGPILQKLPIEARKPVLTSLFPKVFWILPISAMTTGTAGWFLAHQMKDIIPGHPWPIPLIFAAVIVAVLTIQGFGFLLPTNYQIYRMMRSGTPPTREQAQLLQRRMAAYRVGVTVQALAQFAIITVMVILAA</sequence>
<evidence type="ECO:0000256" key="1">
    <source>
        <dbReference type="SAM" id="Phobius"/>
    </source>
</evidence>
<dbReference type="EMBL" id="CP019454">
    <property type="protein sequence ID" value="AUW95548.1"/>
    <property type="molecule type" value="Genomic_DNA"/>
</dbReference>
<feature type="transmembrane region" description="Helical" evidence="1">
    <location>
        <begin position="66"/>
        <end position="84"/>
    </location>
</feature>
<evidence type="ECO:0008006" key="4">
    <source>
        <dbReference type="Google" id="ProtNLM"/>
    </source>
</evidence>
<dbReference type="Proteomes" id="UP000325292">
    <property type="component" value="Chromosome"/>
</dbReference>
<protein>
    <recommendedName>
        <fullName evidence="4">DUF4149 domain-containing protein</fullName>
    </recommendedName>
</protein>
<feature type="transmembrane region" description="Helical" evidence="1">
    <location>
        <begin position="148"/>
        <end position="172"/>
    </location>
</feature>
<feature type="transmembrane region" description="Helical" evidence="1">
    <location>
        <begin position="96"/>
        <end position="119"/>
    </location>
</feature>
<evidence type="ECO:0000313" key="3">
    <source>
        <dbReference type="Proteomes" id="UP000325292"/>
    </source>
</evidence>
<accession>A0ABN5H4D7</accession>
<keyword evidence="1" id="KW-1133">Transmembrane helix</keyword>
<gene>
    <name evidence="2" type="ORF">BXT84_10980</name>
</gene>
<keyword evidence="1" id="KW-0472">Membrane</keyword>
<evidence type="ECO:0000313" key="2">
    <source>
        <dbReference type="EMBL" id="AUW95548.1"/>
    </source>
</evidence>
<organism evidence="2 3">
    <name type="scientific">Sulfobacillus thermotolerans</name>
    <dbReference type="NCBI Taxonomy" id="338644"/>
    <lineage>
        <taxon>Bacteria</taxon>
        <taxon>Bacillati</taxon>
        <taxon>Bacillota</taxon>
        <taxon>Clostridia</taxon>
        <taxon>Eubacteriales</taxon>
        <taxon>Clostridiales Family XVII. Incertae Sedis</taxon>
        <taxon>Sulfobacillus</taxon>
    </lineage>
</organism>